<evidence type="ECO:0000256" key="1">
    <source>
        <dbReference type="ARBA" id="ARBA00022723"/>
    </source>
</evidence>
<dbReference type="PROSITE" id="PS50199">
    <property type="entry name" value="ZF_RANBP2_2"/>
    <property type="match status" value="1"/>
</dbReference>
<evidence type="ECO:0000256" key="4">
    <source>
        <dbReference type="PROSITE-ProRule" id="PRU00322"/>
    </source>
</evidence>
<evidence type="ECO:0000256" key="3">
    <source>
        <dbReference type="ARBA" id="ARBA00022833"/>
    </source>
</evidence>
<sequence>MSQTFVQSFTHLKDRPKADQALPLLQRIASLVKPIMRKHGWVLPVLAEFFPESPNLLGRDPDDFGADINGGQKILLRLRPAHAPDTFYDEEFIVRTMLHELTHNVHGPHDEHFYKYLAGLEEEYDALKRSGYAGEGFFSNGHRLGAGASHNLPPHLARQKALEAAERRRQVGRILGSGGRLGSSGAAARSSKSPRQLAAEAAERRARDEKACASGAVAQREAEKAAKESVEDEVIDLTHCSDSEPEVVVLDHPSSAAVKPAHGMRPSSNGARRDKSMSAQSAPQGQTISRSNNSASTSHTPGSEPWSCPRCTLINERDAMQCAACEYVTPQKGPQIATDSWSCIVCGEAGIPSTFWSCRFCGSIKTRS</sequence>
<dbReference type="GO" id="GO:0008237">
    <property type="term" value="F:metallopeptidase activity"/>
    <property type="evidence" value="ECO:0007669"/>
    <property type="project" value="TreeGrafter"/>
</dbReference>
<dbReference type="Pfam" id="PF08325">
    <property type="entry name" value="WLM"/>
    <property type="match status" value="1"/>
</dbReference>
<organism evidence="8 9">
    <name type="scientific">Wolfiporia cocos (strain MD-104)</name>
    <name type="common">Brown rot fungus</name>
    <dbReference type="NCBI Taxonomy" id="742152"/>
    <lineage>
        <taxon>Eukaryota</taxon>
        <taxon>Fungi</taxon>
        <taxon>Dikarya</taxon>
        <taxon>Basidiomycota</taxon>
        <taxon>Agaricomycotina</taxon>
        <taxon>Agaricomycetes</taxon>
        <taxon>Polyporales</taxon>
        <taxon>Phaeolaceae</taxon>
        <taxon>Wolfiporia</taxon>
    </lineage>
</organism>
<dbReference type="InterPro" id="IPR053000">
    <property type="entry name" value="WSS1-like_metalloprotease"/>
</dbReference>
<dbReference type="InterPro" id="IPR036443">
    <property type="entry name" value="Znf_RanBP2_sf"/>
</dbReference>
<reference evidence="8 9" key="1">
    <citation type="journal article" date="2012" name="Science">
        <title>The Paleozoic origin of enzymatic lignin decomposition reconstructed from 31 fungal genomes.</title>
        <authorList>
            <person name="Floudas D."/>
            <person name="Binder M."/>
            <person name="Riley R."/>
            <person name="Barry K."/>
            <person name="Blanchette R.A."/>
            <person name="Henrissat B."/>
            <person name="Martinez A.T."/>
            <person name="Otillar R."/>
            <person name="Spatafora J.W."/>
            <person name="Yadav J.S."/>
            <person name="Aerts A."/>
            <person name="Benoit I."/>
            <person name="Boyd A."/>
            <person name="Carlson A."/>
            <person name="Copeland A."/>
            <person name="Coutinho P.M."/>
            <person name="de Vries R.P."/>
            <person name="Ferreira P."/>
            <person name="Findley K."/>
            <person name="Foster B."/>
            <person name="Gaskell J."/>
            <person name="Glotzer D."/>
            <person name="Gorecki P."/>
            <person name="Heitman J."/>
            <person name="Hesse C."/>
            <person name="Hori C."/>
            <person name="Igarashi K."/>
            <person name="Jurgens J.A."/>
            <person name="Kallen N."/>
            <person name="Kersten P."/>
            <person name="Kohler A."/>
            <person name="Kuees U."/>
            <person name="Kumar T.K.A."/>
            <person name="Kuo A."/>
            <person name="LaButti K."/>
            <person name="Larrondo L.F."/>
            <person name="Lindquist E."/>
            <person name="Ling A."/>
            <person name="Lombard V."/>
            <person name="Lucas S."/>
            <person name="Lundell T."/>
            <person name="Martin R."/>
            <person name="McLaughlin D.J."/>
            <person name="Morgenstern I."/>
            <person name="Morin E."/>
            <person name="Murat C."/>
            <person name="Nagy L.G."/>
            <person name="Nolan M."/>
            <person name="Ohm R.A."/>
            <person name="Patyshakuliyeva A."/>
            <person name="Rokas A."/>
            <person name="Ruiz-Duenas F.J."/>
            <person name="Sabat G."/>
            <person name="Salamov A."/>
            <person name="Samejima M."/>
            <person name="Schmutz J."/>
            <person name="Slot J.C."/>
            <person name="St John F."/>
            <person name="Stenlid J."/>
            <person name="Sun H."/>
            <person name="Sun S."/>
            <person name="Syed K."/>
            <person name="Tsang A."/>
            <person name="Wiebenga A."/>
            <person name="Young D."/>
            <person name="Pisabarro A."/>
            <person name="Eastwood D.C."/>
            <person name="Martin F."/>
            <person name="Cullen D."/>
            <person name="Grigoriev I.V."/>
            <person name="Hibbett D.S."/>
        </authorList>
    </citation>
    <scope>NUCLEOTIDE SEQUENCE [LARGE SCALE GENOMIC DNA]</scope>
    <source>
        <strain evidence="8 9">MD-104</strain>
    </source>
</reference>
<dbReference type="GO" id="GO:0006281">
    <property type="term" value="P:DNA repair"/>
    <property type="evidence" value="ECO:0007669"/>
    <property type="project" value="TreeGrafter"/>
</dbReference>
<feature type="region of interest" description="Disordered" evidence="5">
    <location>
        <begin position="253"/>
        <end position="305"/>
    </location>
</feature>
<dbReference type="PROSITE" id="PS51397">
    <property type="entry name" value="WLM"/>
    <property type="match status" value="1"/>
</dbReference>
<feature type="domain" description="RanBP2-type" evidence="6">
    <location>
        <begin position="300"/>
        <end position="331"/>
    </location>
</feature>
<dbReference type="PROSITE" id="PS01358">
    <property type="entry name" value="ZF_RANBP2_1"/>
    <property type="match status" value="1"/>
</dbReference>
<feature type="domain" description="WLM" evidence="7">
    <location>
        <begin position="1"/>
        <end position="207"/>
    </location>
</feature>
<feature type="region of interest" description="Disordered" evidence="5">
    <location>
        <begin position="173"/>
        <end position="215"/>
    </location>
</feature>
<feature type="compositionally biased region" description="Low complexity" evidence="5">
    <location>
        <begin position="183"/>
        <end position="193"/>
    </location>
</feature>
<dbReference type="SMART" id="SM00547">
    <property type="entry name" value="ZnF_RBZ"/>
    <property type="match status" value="1"/>
</dbReference>
<evidence type="ECO:0000313" key="8">
    <source>
        <dbReference type="EMBL" id="PCH34069.1"/>
    </source>
</evidence>
<keyword evidence="9" id="KW-1185">Reference proteome</keyword>
<name>A0A2H3J5N8_WOLCO</name>
<feature type="compositionally biased region" description="Basic and acidic residues" evidence="5">
    <location>
        <begin position="201"/>
        <end position="211"/>
    </location>
</feature>
<accession>A0A2H3J5N8</accession>
<dbReference type="InterPro" id="IPR001876">
    <property type="entry name" value="Znf_RanBP2"/>
</dbReference>
<dbReference type="GO" id="GO:0005634">
    <property type="term" value="C:nucleus"/>
    <property type="evidence" value="ECO:0007669"/>
    <property type="project" value="TreeGrafter"/>
</dbReference>
<protein>
    <submittedName>
        <fullName evidence="8">WLM-domain-containing protein</fullName>
    </submittedName>
</protein>
<dbReference type="EMBL" id="KB467831">
    <property type="protein sequence ID" value="PCH34069.1"/>
    <property type="molecule type" value="Genomic_DNA"/>
</dbReference>
<keyword evidence="2 4" id="KW-0863">Zinc-finger</keyword>
<keyword evidence="1" id="KW-0479">Metal-binding</keyword>
<evidence type="ECO:0000256" key="5">
    <source>
        <dbReference type="SAM" id="MobiDB-lite"/>
    </source>
</evidence>
<dbReference type="PANTHER" id="PTHR46622:SF1">
    <property type="entry name" value="DNA-DEPENDENT METALLOPROTEASE WSS1"/>
    <property type="match status" value="1"/>
</dbReference>
<gene>
    <name evidence="8" type="ORF">WOLCODRAFT_87248</name>
</gene>
<evidence type="ECO:0000259" key="6">
    <source>
        <dbReference type="PROSITE" id="PS50199"/>
    </source>
</evidence>
<evidence type="ECO:0000313" key="9">
    <source>
        <dbReference type="Proteomes" id="UP000218811"/>
    </source>
</evidence>
<dbReference type="Proteomes" id="UP000218811">
    <property type="component" value="Unassembled WGS sequence"/>
</dbReference>
<dbReference type="Gene3D" id="4.10.1060.10">
    <property type="entry name" value="Zinc finger, RanBP2-type"/>
    <property type="match status" value="1"/>
</dbReference>
<dbReference type="InterPro" id="IPR013536">
    <property type="entry name" value="WLM_dom"/>
</dbReference>
<dbReference type="OMA" id="LKDDIWC"/>
<feature type="compositionally biased region" description="Polar residues" evidence="5">
    <location>
        <begin position="277"/>
        <end position="301"/>
    </location>
</feature>
<dbReference type="AlphaFoldDB" id="A0A2H3J5N8"/>
<keyword evidence="3" id="KW-0862">Zinc</keyword>
<proteinExistence type="predicted"/>
<evidence type="ECO:0000256" key="2">
    <source>
        <dbReference type="ARBA" id="ARBA00022771"/>
    </source>
</evidence>
<evidence type="ECO:0000259" key="7">
    <source>
        <dbReference type="PROSITE" id="PS51397"/>
    </source>
</evidence>
<dbReference type="PANTHER" id="PTHR46622">
    <property type="entry name" value="DNA-DEPENDENT METALLOPROTEASE WSS1"/>
    <property type="match status" value="1"/>
</dbReference>
<dbReference type="STRING" id="742152.A0A2H3J5N8"/>
<dbReference type="GO" id="GO:0008270">
    <property type="term" value="F:zinc ion binding"/>
    <property type="evidence" value="ECO:0007669"/>
    <property type="project" value="UniProtKB-KW"/>
</dbReference>
<dbReference type="SUPFAM" id="SSF90209">
    <property type="entry name" value="Ran binding protein zinc finger-like"/>
    <property type="match status" value="1"/>
</dbReference>
<dbReference type="OrthoDB" id="261960at2759"/>